<gene>
    <name evidence="2" type="ORF">HHI36_008007</name>
</gene>
<organism evidence="2 3">
    <name type="scientific">Cryptolaemus montrouzieri</name>
    <dbReference type="NCBI Taxonomy" id="559131"/>
    <lineage>
        <taxon>Eukaryota</taxon>
        <taxon>Metazoa</taxon>
        <taxon>Ecdysozoa</taxon>
        <taxon>Arthropoda</taxon>
        <taxon>Hexapoda</taxon>
        <taxon>Insecta</taxon>
        <taxon>Pterygota</taxon>
        <taxon>Neoptera</taxon>
        <taxon>Endopterygota</taxon>
        <taxon>Coleoptera</taxon>
        <taxon>Polyphaga</taxon>
        <taxon>Cucujiformia</taxon>
        <taxon>Coccinelloidea</taxon>
        <taxon>Coccinellidae</taxon>
        <taxon>Scymninae</taxon>
        <taxon>Scymnini</taxon>
        <taxon>Cryptolaemus</taxon>
    </lineage>
</organism>
<proteinExistence type="predicted"/>
<dbReference type="PANTHER" id="PTHR22028">
    <property type="entry name" value="SFI1 SPINDLE BODY DOMAIN-CONTAINING PROTEIN-RELATED"/>
    <property type="match status" value="1"/>
</dbReference>
<keyword evidence="3" id="KW-1185">Reference proteome</keyword>
<comment type="caution">
    <text evidence="2">The sequence shown here is derived from an EMBL/GenBank/DDBJ whole genome shotgun (WGS) entry which is preliminary data.</text>
</comment>
<evidence type="ECO:0000313" key="3">
    <source>
        <dbReference type="Proteomes" id="UP001516400"/>
    </source>
</evidence>
<protein>
    <submittedName>
        <fullName evidence="2">Uncharacterized protein</fullName>
    </submittedName>
</protein>
<dbReference type="AlphaFoldDB" id="A0ABD2MRB1"/>
<dbReference type="Proteomes" id="UP001516400">
    <property type="component" value="Unassembled WGS sequence"/>
</dbReference>
<feature type="coiled-coil region" evidence="1">
    <location>
        <begin position="137"/>
        <end position="175"/>
    </location>
</feature>
<evidence type="ECO:0000313" key="2">
    <source>
        <dbReference type="EMBL" id="KAL3268920.1"/>
    </source>
</evidence>
<dbReference type="PANTHER" id="PTHR22028:SF5">
    <property type="entry name" value="COILED-COIL DOMAIN-CONTAINING PROTEIN 191"/>
    <property type="match status" value="1"/>
</dbReference>
<accession>A0ABD2MRB1</accession>
<evidence type="ECO:0000256" key="1">
    <source>
        <dbReference type="SAM" id="Coils"/>
    </source>
</evidence>
<keyword evidence="1" id="KW-0175">Coiled coil</keyword>
<sequence length="382" mass="46223">MKQDQIKLQYSNIDGSTKNNLLSLDLKSLKNTGASFRNRFQAQKTIINKQKIKLHEQERIINELKMGILTEEVRNSLDKSKSDIRELFGDCKLKLIGRVPLEYVPLNDSEKISVHSQSAPKILQLLEQRAYERMKYREMIKERKRILEETKKKLYEEALEQKKCLEEEEKKKHLEMIRERRKEDLERMAIRQANKEKFIKDSTTATEMYKRKLLAHSFSRWKFQFKWSRDKAVLCEEHYKKNILKKSFKALLGIVQIKYSIKYNVADKFYKRSMLKKAIIGFRQNRLERMRSMQIAEDYYDFRLQCKVVDHWTSYIHRAVIIESIKMQQAIYQHQRKLLFQSFFQWKSLPTVLKLEKAKEERKQKWRQKVWEILPDFKPSEI</sequence>
<reference evidence="2 3" key="1">
    <citation type="journal article" date="2021" name="BMC Biol.">
        <title>Horizontally acquired antibacterial genes associated with adaptive radiation of ladybird beetles.</title>
        <authorList>
            <person name="Li H.S."/>
            <person name="Tang X.F."/>
            <person name="Huang Y.H."/>
            <person name="Xu Z.Y."/>
            <person name="Chen M.L."/>
            <person name="Du X.Y."/>
            <person name="Qiu B.Y."/>
            <person name="Chen P.T."/>
            <person name="Zhang W."/>
            <person name="Slipinski A."/>
            <person name="Escalona H.E."/>
            <person name="Waterhouse R.M."/>
            <person name="Zwick A."/>
            <person name="Pang H."/>
        </authorList>
    </citation>
    <scope>NUCLEOTIDE SEQUENCE [LARGE SCALE GENOMIC DNA]</scope>
    <source>
        <strain evidence="2">SYSU2018</strain>
    </source>
</reference>
<name>A0ABD2MRB1_9CUCU</name>
<dbReference type="EMBL" id="JABFTP020000021">
    <property type="protein sequence ID" value="KAL3268920.1"/>
    <property type="molecule type" value="Genomic_DNA"/>
</dbReference>
<dbReference type="InterPro" id="IPR052270">
    <property type="entry name" value="CACF_protein"/>
</dbReference>